<evidence type="ECO:0000313" key="3">
    <source>
        <dbReference type="Proteomes" id="UP000426246"/>
    </source>
</evidence>
<reference evidence="3" key="1">
    <citation type="submission" date="2018-11" db="EMBL/GenBank/DDBJ databases">
        <title>Complete genome sequence of Paenibacillus sp. ML311-T8.</title>
        <authorList>
            <person name="Nam Y.-D."/>
            <person name="Kang J."/>
            <person name="Chung W.-H."/>
            <person name="Park Y.S."/>
        </authorList>
    </citation>
    <scope>NUCLEOTIDE SEQUENCE [LARGE SCALE GENOMIC DNA]</scope>
    <source>
        <strain evidence="3">ML311-T8</strain>
    </source>
</reference>
<dbReference type="EMBL" id="CP034235">
    <property type="protein sequence ID" value="QGQ93798.1"/>
    <property type="molecule type" value="Genomic_DNA"/>
</dbReference>
<feature type="transmembrane region" description="Helical" evidence="1">
    <location>
        <begin position="109"/>
        <end position="127"/>
    </location>
</feature>
<gene>
    <name evidence="2" type="ORF">EHS13_02195</name>
</gene>
<dbReference type="RefSeq" id="WP_155698796.1">
    <property type="nucleotide sequence ID" value="NZ_CP034235.1"/>
</dbReference>
<dbReference type="NCBIfam" id="NF041622">
    <property type="entry name" value="KwaA"/>
    <property type="match status" value="1"/>
</dbReference>
<dbReference type="Proteomes" id="UP000426246">
    <property type="component" value="Chromosome"/>
</dbReference>
<dbReference type="OrthoDB" id="2873256at2"/>
<keyword evidence="1" id="KW-1133">Transmembrane helix</keyword>
<evidence type="ECO:0000313" key="2">
    <source>
        <dbReference type="EMBL" id="QGQ93798.1"/>
    </source>
</evidence>
<feature type="transmembrane region" description="Helical" evidence="1">
    <location>
        <begin position="7"/>
        <end position="27"/>
    </location>
</feature>
<name>A0A6B8REB1_9BACL</name>
<keyword evidence="1" id="KW-0472">Membrane</keyword>
<dbReference type="KEGG" id="ppsc:EHS13_02195"/>
<dbReference type="AlphaFoldDB" id="A0A6B8REB1"/>
<keyword evidence="3" id="KW-1185">Reference proteome</keyword>
<dbReference type="InterPro" id="IPR048118">
    <property type="entry name" value="KwaA"/>
</dbReference>
<sequence length="181" mass="20493">MRTGVKAILFLSSVSPMFLILFVQNFNFAIFHKTSTVNKSLFLIEPIIAWIFLGLVVIPNIVLFLILGKSKGNTPSNCTINEINTKSSDVLNYMATYVIPLLAFKTDKINDILVFTLLLIVLTIIYTHTNSFFINPVLIVFGYRILEINQSIILITKSDLRRGDTTEIYNIDNKIFLGVKI</sequence>
<evidence type="ECO:0000256" key="1">
    <source>
        <dbReference type="SAM" id="Phobius"/>
    </source>
</evidence>
<feature type="transmembrane region" description="Helical" evidence="1">
    <location>
        <begin position="47"/>
        <end position="67"/>
    </location>
</feature>
<proteinExistence type="predicted"/>
<accession>A0A6B8REB1</accession>
<organism evidence="2 3">
    <name type="scientific">Paenibacillus psychroresistens</name>
    <dbReference type="NCBI Taxonomy" id="1778678"/>
    <lineage>
        <taxon>Bacteria</taxon>
        <taxon>Bacillati</taxon>
        <taxon>Bacillota</taxon>
        <taxon>Bacilli</taxon>
        <taxon>Bacillales</taxon>
        <taxon>Paenibacillaceae</taxon>
        <taxon>Paenibacillus</taxon>
    </lineage>
</organism>
<protein>
    <submittedName>
        <fullName evidence="2">Uncharacterized protein</fullName>
    </submittedName>
</protein>
<keyword evidence="1" id="KW-0812">Transmembrane</keyword>